<organism evidence="1 2">
    <name type="scientific">Dunaliella salina</name>
    <name type="common">Green alga</name>
    <name type="synonym">Protococcus salinus</name>
    <dbReference type="NCBI Taxonomy" id="3046"/>
    <lineage>
        <taxon>Eukaryota</taxon>
        <taxon>Viridiplantae</taxon>
        <taxon>Chlorophyta</taxon>
        <taxon>core chlorophytes</taxon>
        <taxon>Chlorophyceae</taxon>
        <taxon>CS clade</taxon>
        <taxon>Chlamydomonadales</taxon>
        <taxon>Dunaliellaceae</taxon>
        <taxon>Dunaliella</taxon>
    </lineage>
</organism>
<reference evidence="1" key="1">
    <citation type="submission" date="2017-08" db="EMBL/GenBank/DDBJ databases">
        <authorList>
            <person name="Polle J.E."/>
            <person name="Barry K."/>
            <person name="Cushman J."/>
            <person name="Schmutz J."/>
            <person name="Tran D."/>
            <person name="Hathwaick L.T."/>
            <person name="Yim W.C."/>
            <person name="Jenkins J."/>
            <person name="Mckie-Krisberg Z.M."/>
            <person name="Prochnik S."/>
            <person name="Lindquist E."/>
            <person name="Dockter R.B."/>
            <person name="Adam C."/>
            <person name="Molina H."/>
            <person name="Bunkerborg J."/>
            <person name="Jin E."/>
            <person name="Buchheim M."/>
            <person name="Magnuson J."/>
        </authorList>
    </citation>
    <scope>NUCLEOTIDE SEQUENCE</scope>
    <source>
        <strain evidence="1">CCAP 19/18</strain>
    </source>
</reference>
<name>A0ABQ7GPB4_DUNSA</name>
<dbReference type="NCBIfam" id="TIGR01571">
    <property type="entry name" value="A_thal_Cys_rich"/>
    <property type="match status" value="1"/>
</dbReference>
<dbReference type="Pfam" id="PF04749">
    <property type="entry name" value="PLAC8"/>
    <property type="match status" value="1"/>
</dbReference>
<sequence length="173" mass="19368">MDRGKQATPGVPPETVMCHVEVWPEDPRPWSTDLFACDSYMVKSIFLHPCLVADAVDGTRFSGLSDEWCEACCCGCLFCLNAPWAMFVRRRLRHKYGFKGSIASDFFLHLCCPCCAFAQMKRELIMLGNEGRGVAEDVDRRMRVHKQNVERSKQATNAIDSILPGGAYGSPAR</sequence>
<evidence type="ECO:0000313" key="2">
    <source>
        <dbReference type="Proteomes" id="UP000815325"/>
    </source>
</evidence>
<accession>A0ABQ7GPB4</accession>
<gene>
    <name evidence="1" type="ORF">DUNSADRAFT_5950</name>
</gene>
<keyword evidence="2" id="KW-1185">Reference proteome</keyword>
<dbReference type="PANTHER" id="PTHR15907">
    <property type="entry name" value="DUF614 FAMILY PROTEIN-RELATED"/>
    <property type="match status" value="1"/>
</dbReference>
<evidence type="ECO:0000313" key="1">
    <source>
        <dbReference type="EMBL" id="KAF5836444.1"/>
    </source>
</evidence>
<comment type="caution">
    <text evidence="1">The sequence shown here is derived from an EMBL/GenBank/DDBJ whole genome shotgun (WGS) entry which is preliminary data.</text>
</comment>
<protein>
    <submittedName>
        <fullName evidence="1">Uncharacterized protein</fullName>
    </submittedName>
</protein>
<dbReference type="Proteomes" id="UP000815325">
    <property type="component" value="Unassembled WGS sequence"/>
</dbReference>
<proteinExistence type="predicted"/>
<dbReference type="EMBL" id="MU069660">
    <property type="protein sequence ID" value="KAF5836444.1"/>
    <property type="molecule type" value="Genomic_DNA"/>
</dbReference>
<dbReference type="InterPro" id="IPR006461">
    <property type="entry name" value="PLAC_motif_containing"/>
</dbReference>